<feature type="region of interest" description="Disordered" evidence="1">
    <location>
        <begin position="1"/>
        <end position="22"/>
    </location>
</feature>
<dbReference type="Proteomes" id="UP000789396">
    <property type="component" value="Unassembled WGS sequence"/>
</dbReference>
<comment type="caution">
    <text evidence="2">The sequence shown here is derived from an EMBL/GenBank/DDBJ whole genome shotgun (WGS) entry which is preliminary data.</text>
</comment>
<feature type="non-terminal residue" evidence="2">
    <location>
        <position position="1"/>
    </location>
</feature>
<evidence type="ECO:0000313" key="3">
    <source>
        <dbReference type="Proteomes" id="UP000789396"/>
    </source>
</evidence>
<gene>
    <name evidence="2" type="ORF">RFULGI_LOCUS17989</name>
</gene>
<dbReference type="EMBL" id="CAJVPZ010075062">
    <property type="protein sequence ID" value="CAG8803590.1"/>
    <property type="molecule type" value="Genomic_DNA"/>
</dbReference>
<evidence type="ECO:0000256" key="1">
    <source>
        <dbReference type="SAM" id="MobiDB-lite"/>
    </source>
</evidence>
<organism evidence="2 3">
    <name type="scientific">Racocetra fulgida</name>
    <dbReference type="NCBI Taxonomy" id="60492"/>
    <lineage>
        <taxon>Eukaryota</taxon>
        <taxon>Fungi</taxon>
        <taxon>Fungi incertae sedis</taxon>
        <taxon>Mucoromycota</taxon>
        <taxon>Glomeromycotina</taxon>
        <taxon>Glomeromycetes</taxon>
        <taxon>Diversisporales</taxon>
        <taxon>Gigasporaceae</taxon>
        <taxon>Racocetra</taxon>
    </lineage>
</organism>
<reference evidence="2" key="1">
    <citation type="submission" date="2021-06" db="EMBL/GenBank/DDBJ databases">
        <authorList>
            <person name="Kallberg Y."/>
            <person name="Tangrot J."/>
            <person name="Rosling A."/>
        </authorList>
    </citation>
    <scope>NUCLEOTIDE SEQUENCE</scope>
    <source>
        <strain evidence="2">IN212</strain>
    </source>
</reference>
<dbReference type="AlphaFoldDB" id="A0A9N9P9M4"/>
<sequence>SNLVSQLTRDDSVSTKLRENQWKLGGKTSNSIVSAKNTS</sequence>
<proteinExistence type="predicted"/>
<evidence type="ECO:0000313" key="2">
    <source>
        <dbReference type="EMBL" id="CAG8803590.1"/>
    </source>
</evidence>
<protein>
    <submittedName>
        <fullName evidence="2">14649_t:CDS:1</fullName>
    </submittedName>
</protein>
<accession>A0A9N9P9M4</accession>
<name>A0A9N9P9M4_9GLOM</name>
<keyword evidence="3" id="KW-1185">Reference proteome</keyword>
<feature type="compositionally biased region" description="Basic and acidic residues" evidence="1">
    <location>
        <begin position="8"/>
        <end position="21"/>
    </location>
</feature>
<feature type="non-terminal residue" evidence="2">
    <location>
        <position position="39"/>
    </location>
</feature>